<organism evidence="2 3">
    <name type="scientific">Candidatus Marithioploca araucensis</name>
    <dbReference type="NCBI Taxonomy" id="70273"/>
    <lineage>
        <taxon>Bacteria</taxon>
        <taxon>Pseudomonadati</taxon>
        <taxon>Pseudomonadota</taxon>
        <taxon>Gammaproteobacteria</taxon>
        <taxon>Thiotrichales</taxon>
        <taxon>Thiotrichaceae</taxon>
        <taxon>Candidatus Marithioploca</taxon>
    </lineage>
</organism>
<comment type="caution">
    <text evidence="2">The sequence shown here is derived from an EMBL/GenBank/DDBJ whole genome shotgun (WGS) entry which is preliminary data.</text>
</comment>
<feature type="domain" description="ATPase AAA-type core" evidence="1">
    <location>
        <begin position="15"/>
        <end position="98"/>
    </location>
</feature>
<dbReference type="PANTHER" id="PTHR43581:SF2">
    <property type="entry name" value="EXCINUCLEASE ATPASE SUBUNIT"/>
    <property type="match status" value="1"/>
</dbReference>
<protein>
    <submittedName>
        <fullName evidence="2">AAA family ATPase</fullName>
    </submittedName>
</protein>
<dbReference type="PANTHER" id="PTHR43581">
    <property type="entry name" value="ATP/GTP PHOSPHATASE"/>
    <property type="match status" value="1"/>
</dbReference>
<dbReference type="EMBL" id="JAUCGM010000089">
    <property type="protein sequence ID" value="MDM8562226.1"/>
    <property type="molecule type" value="Genomic_DNA"/>
</dbReference>
<sequence>KIINGEVFYDSSKDDIFYKKEGLSNKLEMAQTSSGIKMFGFFQILILNQTLTEGSVLILDEPEVHLHPKWQLEYAKFIVSLVKGNIIVLVNSHSPYMIEALKRYGTEAEIHHDFYLATKEGKQSTIKDVTTNISPIFDQLSFRGKSFCCYKNFCL</sequence>
<dbReference type="InterPro" id="IPR003959">
    <property type="entry name" value="ATPase_AAA_core"/>
</dbReference>
<proteinExistence type="predicted"/>
<feature type="non-terminal residue" evidence="2">
    <location>
        <position position="1"/>
    </location>
</feature>
<evidence type="ECO:0000313" key="3">
    <source>
        <dbReference type="Proteomes" id="UP001171945"/>
    </source>
</evidence>
<dbReference type="InterPro" id="IPR051396">
    <property type="entry name" value="Bact_Antivir_Def_Nuclease"/>
</dbReference>
<gene>
    <name evidence="2" type="ORF">QUF54_02615</name>
</gene>
<dbReference type="Pfam" id="PF13304">
    <property type="entry name" value="AAA_21"/>
    <property type="match status" value="1"/>
</dbReference>
<evidence type="ECO:0000313" key="2">
    <source>
        <dbReference type="EMBL" id="MDM8562226.1"/>
    </source>
</evidence>
<dbReference type="InterPro" id="IPR027417">
    <property type="entry name" value="P-loop_NTPase"/>
</dbReference>
<evidence type="ECO:0000259" key="1">
    <source>
        <dbReference type="Pfam" id="PF13304"/>
    </source>
</evidence>
<name>A0ABT7VRC2_9GAMM</name>
<dbReference type="SUPFAM" id="SSF52540">
    <property type="entry name" value="P-loop containing nucleoside triphosphate hydrolases"/>
    <property type="match status" value="1"/>
</dbReference>
<reference evidence="2" key="1">
    <citation type="submission" date="2023-06" db="EMBL/GenBank/DDBJ databases">
        <title>Uncultivated large filamentous bacteria from sulfidic sediments reveal new species and different genomic features in energy metabolism and defense.</title>
        <authorList>
            <person name="Fonseca A."/>
        </authorList>
    </citation>
    <scope>NUCLEOTIDE SEQUENCE</scope>
    <source>
        <strain evidence="2">HSG4</strain>
    </source>
</reference>
<dbReference type="Proteomes" id="UP001171945">
    <property type="component" value="Unassembled WGS sequence"/>
</dbReference>
<accession>A0ABT7VRC2</accession>
<keyword evidence="3" id="KW-1185">Reference proteome</keyword>
<dbReference type="Gene3D" id="3.40.50.300">
    <property type="entry name" value="P-loop containing nucleotide triphosphate hydrolases"/>
    <property type="match status" value="1"/>
</dbReference>